<feature type="compositionally biased region" description="Basic residues" evidence="1">
    <location>
        <begin position="243"/>
        <end position="252"/>
    </location>
</feature>
<comment type="caution">
    <text evidence="2">The sequence shown here is derived from an EMBL/GenBank/DDBJ whole genome shotgun (WGS) entry which is preliminary data.</text>
</comment>
<sequence length="252" mass="28758">MTRPFQISSDAMNALESSFDVTPQAQNPLPPSGKLKTLKPVIVKTQSNANHNPLLIKCNKILEEVLAKINSMDQGMQRIEAKLESYDTFLKELNTTVDALKGNVGGMKSFIKPAFVPFRTQEDIDLYEDTPKEHSLILENYILNFRGSATYRENVRYVLKYNFLFTEELLTKINYSFESETKKITLLGKRLDHELCHIFKLMFPEATIKDYANAMSAALKAAANRVNARKKSLEDGSKETPRQIKRKKKNFS</sequence>
<reference evidence="2 3" key="1">
    <citation type="journal article" date="2021" name="J. Hered.">
        <title>A chromosome-level genome assembly of the parasitoid wasp, Cotesia glomerata (Hymenoptera: Braconidae).</title>
        <authorList>
            <person name="Pinto B.J."/>
            <person name="Weis J.J."/>
            <person name="Gamble T."/>
            <person name="Ode P.J."/>
            <person name="Paul R."/>
            <person name="Zaspel J.M."/>
        </authorList>
    </citation>
    <scope>NUCLEOTIDE SEQUENCE [LARGE SCALE GENOMIC DNA]</scope>
    <source>
        <strain evidence="2">CgM1</strain>
    </source>
</reference>
<accession>A0AAV7I7E8</accession>
<evidence type="ECO:0000313" key="2">
    <source>
        <dbReference type="EMBL" id="KAH0547159.1"/>
    </source>
</evidence>
<feature type="compositionally biased region" description="Basic and acidic residues" evidence="1">
    <location>
        <begin position="231"/>
        <end position="242"/>
    </location>
</feature>
<dbReference type="Proteomes" id="UP000826195">
    <property type="component" value="Unassembled WGS sequence"/>
</dbReference>
<protein>
    <submittedName>
        <fullName evidence="2">Uncharacterized protein</fullName>
    </submittedName>
</protein>
<evidence type="ECO:0000313" key="3">
    <source>
        <dbReference type="Proteomes" id="UP000826195"/>
    </source>
</evidence>
<name>A0AAV7I7E8_COTGL</name>
<gene>
    <name evidence="2" type="ORF">KQX54_017308</name>
</gene>
<feature type="region of interest" description="Disordered" evidence="1">
    <location>
        <begin position="229"/>
        <end position="252"/>
    </location>
</feature>
<proteinExistence type="predicted"/>
<keyword evidence="3" id="KW-1185">Reference proteome</keyword>
<evidence type="ECO:0000256" key="1">
    <source>
        <dbReference type="SAM" id="MobiDB-lite"/>
    </source>
</evidence>
<dbReference type="AlphaFoldDB" id="A0AAV7I7E8"/>
<organism evidence="2 3">
    <name type="scientific">Cotesia glomerata</name>
    <name type="common">Lepidopteran parasitic wasp</name>
    <name type="synonym">Apanteles glomeratus</name>
    <dbReference type="NCBI Taxonomy" id="32391"/>
    <lineage>
        <taxon>Eukaryota</taxon>
        <taxon>Metazoa</taxon>
        <taxon>Ecdysozoa</taxon>
        <taxon>Arthropoda</taxon>
        <taxon>Hexapoda</taxon>
        <taxon>Insecta</taxon>
        <taxon>Pterygota</taxon>
        <taxon>Neoptera</taxon>
        <taxon>Endopterygota</taxon>
        <taxon>Hymenoptera</taxon>
        <taxon>Apocrita</taxon>
        <taxon>Ichneumonoidea</taxon>
        <taxon>Braconidae</taxon>
        <taxon>Microgastrinae</taxon>
        <taxon>Cotesia</taxon>
    </lineage>
</organism>
<dbReference type="EMBL" id="JAHXZJ010002237">
    <property type="protein sequence ID" value="KAH0547159.1"/>
    <property type="molecule type" value="Genomic_DNA"/>
</dbReference>